<proteinExistence type="predicted"/>
<dbReference type="Proteomes" id="UP000186308">
    <property type="component" value="Unassembled WGS sequence"/>
</dbReference>
<dbReference type="InterPro" id="IPR027266">
    <property type="entry name" value="TrmE/GcvT-like"/>
</dbReference>
<name>A0A8G2FE57_ACIRU</name>
<evidence type="ECO:0000313" key="1">
    <source>
        <dbReference type="EMBL" id="SIQ82635.1"/>
    </source>
</evidence>
<dbReference type="SUPFAM" id="SSF103025">
    <property type="entry name" value="Folate-binding domain"/>
    <property type="match status" value="1"/>
</dbReference>
<dbReference type="Gene3D" id="3.30.70.1520">
    <property type="entry name" value="Heterotetrameric sarcosine oxidase"/>
    <property type="match status" value="1"/>
</dbReference>
<keyword evidence="2" id="KW-1185">Reference proteome</keyword>
<protein>
    <submittedName>
        <fullName evidence="1">Sarcosine oxidase subunit gamma</fullName>
    </submittedName>
</protein>
<comment type="caution">
    <text evidence="1">The sequence shown here is derived from an EMBL/GenBank/DDBJ whole genome shotgun (WGS) entry which is preliminary data.</text>
</comment>
<accession>A0A8G2FE57</accession>
<organism evidence="1 2">
    <name type="scientific">Acidiphilium rubrum</name>
    <dbReference type="NCBI Taxonomy" id="526"/>
    <lineage>
        <taxon>Bacteria</taxon>
        <taxon>Pseudomonadati</taxon>
        <taxon>Pseudomonadota</taxon>
        <taxon>Alphaproteobacteria</taxon>
        <taxon>Acetobacterales</taxon>
        <taxon>Acidocellaceae</taxon>
        <taxon>Acidiphilium</taxon>
    </lineage>
</organism>
<reference evidence="1 2" key="1">
    <citation type="submission" date="2017-01" db="EMBL/GenBank/DDBJ databases">
        <authorList>
            <person name="Varghese N."/>
            <person name="Submissions S."/>
        </authorList>
    </citation>
    <scope>NUCLEOTIDE SEQUENCE [LARGE SCALE GENOMIC DNA]</scope>
    <source>
        <strain evidence="1 2">ATCC 35905</strain>
    </source>
</reference>
<dbReference type="Gene3D" id="3.30.1360.120">
    <property type="entry name" value="Probable tRNA modification gtpase trme, domain 1"/>
    <property type="match status" value="1"/>
</dbReference>
<dbReference type="Pfam" id="PF04268">
    <property type="entry name" value="SoxG"/>
    <property type="match status" value="1"/>
</dbReference>
<dbReference type="EMBL" id="FTNE01000010">
    <property type="protein sequence ID" value="SIQ82635.1"/>
    <property type="molecule type" value="Genomic_DNA"/>
</dbReference>
<dbReference type="OrthoDB" id="9814782at2"/>
<evidence type="ECO:0000313" key="2">
    <source>
        <dbReference type="Proteomes" id="UP000186308"/>
    </source>
</evidence>
<dbReference type="AlphaFoldDB" id="A0A8G2FE57"/>
<sequence length="185" mass="19672">MADIAIAPARRTAPLPGAVDRRIEKSAPLTRFVLRLPEESITAAGAALGLDFTAPINRAVTAGYRMALRLGPDEWLVLAPAADAAIPGALGAGLADRLFSLVDVSHRQTGIRLAGPHAGAMINALCPLDLGSAAFPVGMATRTIFAKADIVLWRTGIAEFHLEIWRSFAPYVVSLLHEIGREYPD</sequence>
<gene>
    <name evidence="1" type="ORF">SAMN05421828_11039</name>
</gene>
<dbReference type="InterPro" id="IPR007375">
    <property type="entry name" value="SoxG"/>
</dbReference>
<dbReference type="RefSeq" id="WP_029314122.1">
    <property type="nucleotide sequence ID" value="NZ_FTNE01000010.1"/>
</dbReference>